<feature type="region of interest" description="Disordered" evidence="1">
    <location>
        <begin position="39"/>
        <end position="87"/>
    </location>
</feature>
<dbReference type="RefSeq" id="WP_168936412.1">
    <property type="nucleotide sequence ID" value="NZ_JABAFY010000067.1"/>
</dbReference>
<feature type="compositionally biased region" description="Gly residues" evidence="1">
    <location>
        <begin position="55"/>
        <end position="64"/>
    </location>
</feature>
<evidence type="ECO:0000313" key="3">
    <source>
        <dbReference type="Proteomes" id="UP000522333"/>
    </source>
</evidence>
<accession>A0A848CI48</accession>
<dbReference type="AlphaFoldDB" id="A0A848CI48"/>
<feature type="compositionally biased region" description="Basic and acidic residues" evidence="1">
    <location>
        <begin position="39"/>
        <end position="54"/>
    </location>
</feature>
<protein>
    <submittedName>
        <fullName evidence="2">Uncharacterized protein</fullName>
    </submittedName>
</protein>
<sequence length="87" mass="9566">MQQGKKSAGKQLGFLTETCSQAQAYLGIPQTFFGQQQAEHNENRRCVPRKEDAGRNGGLLGGSGKCRAGERKKRQRMAFEAPFVPPV</sequence>
<name>A0A848CI48_9BACT</name>
<proteinExistence type="predicted"/>
<evidence type="ECO:0000256" key="1">
    <source>
        <dbReference type="SAM" id="MobiDB-lite"/>
    </source>
</evidence>
<dbReference type="Proteomes" id="UP000522333">
    <property type="component" value="Unassembled WGS sequence"/>
</dbReference>
<organism evidence="2 3">
    <name type="scientific">Desulfovibrio piger</name>
    <dbReference type="NCBI Taxonomy" id="901"/>
    <lineage>
        <taxon>Bacteria</taxon>
        <taxon>Pseudomonadati</taxon>
        <taxon>Thermodesulfobacteriota</taxon>
        <taxon>Desulfovibrionia</taxon>
        <taxon>Desulfovibrionales</taxon>
        <taxon>Desulfovibrionaceae</taxon>
        <taxon>Desulfovibrio</taxon>
    </lineage>
</organism>
<gene>
    <name evidence="2" type="ORF">HF854_11470</name>
</gene>
<evidence type="ECO:0000313" key="2">
    <source>
        <dbReference type="EMBL" id="NME53116.1"/>
    </source>
</evidence>
<dbReference type="EMBL" id="JABAFY010000067">
    <property type="protein sequence ID" value="NME53116.1"/>
    <property type="molecule type" value="Genomic_DNA"/>
</dbReference>
<comment type="caution">
    <text evidence="2">The sequence shown here is derived from an EMBL/GenBank/DDBJ whole genome shotgun (WGS) entry which is preliminary data.</text>
</comment>
<reference evidence="2 3" key="1">
    <citation type="submission" date="2020-04" db="EMBL/GenBank/DDBJ databases">
        <authorList>
            <person name="Hitch T.C.A."/>
            <person name="Wylensek D."/>
            <person name="Clavel T."/>
        </authorList>
    </citation>
    <scope>NUCLEOTIDE SEQUENCE [LARGE SCALE GENOMIC DNA]</scope>
    <source>
        <strain evidence="2 3">PG-251-APC-1</strain>
    </source>
</reference>